<gene>
    <name evidence="3" type="ORF">Mco01_77810</name>
</gene>
<keyword evidence="4" id="KW-1185">Reference proteome</keyword>
<comment type="caution">
    <text evidence="3">The sequence shown here is derived from an EMBL/GenBank/DDBJ whole genome shotgun (WGS) entry which is preliminary data.</text>
</comment>
<accession>A0ABQ4GCN8</accession>
<keyword evidence="2" id="KW-0472">Membrane</keyword>
<dbReference type="EMBL" id="BOOC01000076">
    <property type="protein sequence ID" value="GIH44781.1"/>
    <property type="molecule type" value="Genomic_DNA"/>
</dbReference>
<proteinExistence type="predicted"/>
<feature type="compositionally biased region" description="Pro residues" evidence="1">
    <location>
        <begin position="14"/>
        <end position="33"/>
    </location>
</feature>
<feature type="transmembrane region" description="Helical" evidence="2">
    <location>
        <begin position="44"/>
        <end position="63"/>
    </location>
</feature>
<protein>
    <submittedName>
        <fullName evidence="3">Uncharacterized protein</fullName>
    </submittedName>
</protein>
<evidence type="ECO:0000256" key="1">
    <source>
        <dbReference type="SAM" id="MobiDB-lite"/>
    </source>
</evidence>
<keyword evidence="2" id="KW-1133">Transmembrane helix</keyword>
<name>A0ABQ4GCN8_9ACTN</name>
<organism evidence="3 4">
    <name type="scientific">Microbispora corallina</name>
    <dbReference type="NCBI Taxonomy" id="83302"/>
    <lineage>
        <taxon>Bacteria</taxon>
        <taxon>Bacillati</taxon>
        <taxon>Actinomycetota</taxon>
        <taxon>Actinomycetes</taxon>
        <taxon>Streptosporangiales</taxon>
        <taxon>Streptosporangiaceae</taxon>
        <taxon>Microbispora</taxon>
    </lineage>
</organism>
<reference evidence="3 4" key="1">
    <citation type="submission" date="2021-01" db="EMBL/GenBank/DDBJ databases">
        <title>Whole genome shotgun sequence of Microbispora corallina NBRC 16416.</title>
        <authorList>
            <person name="Komaki H."/>
            <person name="Tamura T."/>
        </authorList>
    </citation>
    <scope>NUCLEOTIDE SEQUENCE [LARGE SCALE GENOMIC DNA]</scope>
    <source>
        <strain evidence="3 4">NBRC 16416</strain>
    </source>
</reference>
<evidence type="ECO:0000313" key="3">
    <source>
        <dbReference type="EMBL" id="GIH44781.1"/>
    </source>
</evidence>
<evidence type="ECO:0000313" key="4">
    <source>
        <dbReference type="Proteomes" id="UP000603904"/>
    </source>
</evidence>
<feature type="region of interest" description="Disordered" evidence="1">
    <location>
        <begin position="1"/>
        <end position="36"/>
    </location>
</feature>
<keyword evidence="2" id="KW-0812">Transmembrane</keyword>
<evidence type="ECO:0000256" key="2">
    <source>
        <dbReference type="SAM" id="Phobius"/>
    </source>
</evidence>
<dbReference type="Proteomes" id="UP000603904">
    <property type="component" value="Unassembled WGS sequence"/>
</dbReference>
<sequence>MPRKKRHNTEKGSIPPPTPQPSPPTPETTPPPISGERPLVGQRFTLIWVVAFLVGLVVGFLTYKGLDNIYLAILAGAAACGNASAQLHKLIE</sequence>